<evidence type="ECO:0000313" key="1">
    <source>
        <dbReference type="EMBL" id="AQY22806.1"/>
    </source>
</evidence>
<name>A0A1S7DUL5_RIEAN</name>
<proteinExistence type="predicted"/>
<sequence length="245" mass="27994">MNEGEKLIEFTKVVLNRVSELDNIIDEAIEPIKDYTETIEDIAVPIKSFFAIYNLKKKLAFKSFVINYSKQINDGYEIDEKETKKLISFFSNKRNVTYISEIIDNAINAKSLKSTALLGVIAGKFIKEKDIITYQHLSIIDSLKAMTDFDLENFVALCDYLKTVKTAHKDTSEYRTEDFFSDDNENKPNIKRESLEFTIEKLKRTNGLTYNTGGIGQAGNSKGSFETNEITSELYKLIVETKILD</sequence>
<protein>
    <submittedName>
        <fullName evidence="1">Uncharacterized protein</fullName>
    </submittedName>
</protein>
<evidence type="ECO:0000313" key="2">
    <source>
        <dbReference type="Proteomes" id="UP000189883"/>
    </source>
</evidence>
<reference evidence="1 2" key="1">
    <citation type="submission" date="2015-06" db="EMBL/GenBank/DDBJ databases">
        <title>R. anatipestifer strain HXb2 is the most virulent strain so far, and the genome sequence would help us uncover the pathogenesis.</title>
        <authorList>
            <person name="Hu Q."/>
            <person name="Qi J."/>
            <person name="Bo H."/>
            <person name="Liu G."/>
            <person name="Tao M."/>
            <person name="Ding Y."/>
            <person name="Xue Y."/>
        </authorList>
    </citation>
    <scope>NUCLEOTIDE SEQUENCE [LARGE SCALE GENOMIC DNA]</scope>
    <source>
        <strain evidence="1 2">HXb2</strain>
    </source>
</reference>
<dbReference type="AlphaFoldDB" id="A0A1S7DUL5"/>
<organism evidence="1 2">
    <name type="scientific">Riemerella anatipestifer</name>
    <name type="common">Moraxella anatipestifer</name>
    <dbReference type="NCBI Taxonomy" id="34085"/>
    <lineage>
        <taxon>Bacteria</taxon>
        <taxon>Pseudomonadati</taxon>
        <taxon>Bacteroidota</taxon>
        <taxon>Flavobacteriia</taxon>
        <taxon>Flavobacteriales</taxon>
        <taxon>Weeksellaceae</taxon>
        <taxon>Riemerella</taxon>
    </lineage>
</organism>
<gene>
    <name evidence="1" type="ORF">AB406_1865</name>
</gene>
<accession>A0A1S7DUL5</accession>
<dbReference type="Proteomes" id="UP000189883">
    <property type="component" value="Chromosome"/>
</dbReference>
<dbReference type="RefSeq" id="WP_079207976.1">
    <property type="nucleotide sequence ID" value="NZ_CP011859.1"/>
</dbReference>
<dbReference type="EMBL" id="CP011859">
    <property type="protein sequence ID" value="AQY22806.1"/>
    <property type="molecule type" value="Genomic_DNA"/>
</dbReference>